<dbReference type="InterPro" id="IPR021675">
    <property type="entry name" value="DUF3261"/>
</dbReference>
<name>A0A8A4THR5_SULCO</name>
<proteinExistence type="predicted"/>
<gene>
    <name evidence="1" type="ORF">J3U87_26605</name>
</gene>
<protein>
    <submittedName>
        <fullName evidence="1">DUF3261 domain-containing protein</fullName>
    </submittedName>
</protein>
<dbReference type="Pfam" id="PF11659">
    <property type="entry name" value="DUF3261"/>
    <property type="match status" value="1"/>
</dbReference>
<dbReference type="AlphaFoldDB" id="A0A8A4THR5"/>
<dbReference type="RefSeq" id="WP_237378814.1">
    <property type="nucleotide sequence ID" value="NZ_CP071793.1"/>
</dbReference>
<accession>A0A8A4THR5</accession>
<dbReference type="KEGG" id="scor:J3U87_26605"/>
<dbReference type="Proteomes" id="UP000663929">
    <property type="component" value="Chromosome"/>
</dbReference>
<evidence type="ECO:0000313" key="1">
    <source>
        <dbReference type="EMBL" id="QTD49173.1"/>
    </source>
</evidence>
<reference evidence="1" key="1">
    <citation type="submission" date="2021-03" db="EMBL/GenBank/DDBJ databases">
        <title>Acanthopleuribacteraceae sp. M133.</title>
        <authorList>
            <person name="Wang G."/>
        </authorList>
    </citation>
    <scope>NUCLEOTIDE SEQUENCE</scope>
    <source>
        <strain evidence="1">M133</strain>
    </source>
</reference>
<dbReference type="EMBL" id="CP071793">
    <property type="protein sequence ID" value="QTD49173.1"/>
    <property type="molecule type" value="Genomic_DNA"/>
</dbReference>
<organism evidence="1 2">
    <name type="scientific">Sulfidibacter corallicola</name>
    <dbReference type="NCBI Taxonomy" id="2818388"/>
    <lineage>
        <taxon>Bacteria</taxon>
        <taxon>Pseudomonadati</taxon>
        <taxon>Acidobacteriota</taxon>
        <taxon>Holophagae</taxon>
        <taxon>Acanthopleuribacterales</taxon>
        <taxon>Acanthopleuribacteraceae</taxon>
        <taxon>Sulfidibacter</taxon>
    </lineage>
</organism>
<keyword evidence="2" id="KW-1185">Reference proteome</keyword>
<evidence type="ECO:0000313" key="2">
    <source>
        <dbReference type="Proteomes" id="UP000663929"/>
    </source>
</evidence>
<sequence>MNASRGRYRSERLDLAWRLVILAFWLLCLSGCAVKRDTSARVRLDRGAKIDLSTFEGFGEPFAGLQRMVIQPNSGDPFRMQLAVEVEGDRHALVGLTPIGNRAFSIVLEEGRLRYEALPFFRLPVPARELLGCWVLAHYPEEALRAEALSAKWTLETLAEEGRELRRFADRHGVVLEIRIQGDPPERSRVRVIHYRKGYRIDFTSR</sequence>